<keyword evidence="9" id="KW-1185">Reference proteome</keyword>
<feature type="region of interest" description="Disordered" evidence="5">
    <location>
        <begin position="147"/>
        <end position="324"/>
    </location>
</feature>
<proteinExistence type="predicted"/>
<name>A0A182N2V4_9DIPT</name>
<evidence type="ECO:0000259" key="6">
    <source>
        <dbReference type="PROSITE" id="PS50097"/>
    </source>
</evidence>
<dbReference type="Pfam" id="PF00651">
    <property type="entry name" value="BTB"/>
    <property type="match status" value="1"/>
</dbReference>
<dbReference type="Gene3D" id="3.30.710.10">
    <property type="entry name" value="Potassium Channel Kv1.1, Chain A"/>
    <property type="match status" value="1"/>
</dbReference>
<evidence type="ECO:0000313" key="9">
    <source>
        <dbReference type="Proteomes" id="UP000075884"/>
    </source>
</evidence>
<evidence type="ECO:0000259" key="7">
    <source>
        <dbReference type="PROSITE" id="PS50960"/>
    </source>
</evidence>
<feature type="compositionally biased region" description="Low complexity" evidence="5">
    <location>
        <begin position="230"/>
        <end position="251"/>
    </location>
</feature>
<dbReference type="InterPro" id="IPR009057">
    <property type="entry name" value="Homeodomain-like_sf"/>
</dbReference>
<feature type="DNA-binding region" description="H-T-H motif" evidence="4">
    <location>
        <begin position="511"/>
        <end position="531"/>
    </location>
</feature>
<evidence type="ECO:0000256" key="2">
    <source>
        <dbReference type="ARBA" id="ARBA00023125"/>
    </source>
</evidence>
<dbReference type="FunFam" id="1.10.10.60:FF:000019">
    <property type="entry name" value="Ligand-dependent corepressor isoform 1"/>
    <property type="match status" value="1"/>
</dbReference>
<dbReference type="PROSITE" id="PS50097">
    <property type="entry name" value="BTB"/>
    <property type="match status" value="1"/>
</dbReference>
<evidence type="ECO:0000256" key="1">
    <source>
        <dbReference type="ARBA" id="ARBA00004123"/>
    </source>
</evidence>
<feature type="compositionally biased region" description="Basic and acidic residues" evidence="5">
    <location>
        <begin position="254"/>
        <end position="268"/>
    </location>
</feature>
<feature type="region of interest" description="Disordered" evidence="5">
    <location>
        <begin position="704"/>
        <end position="743"/>
    </location>
</feature>
<dbReference type="InterPro" id="IPR011333">
    <property type="entry name" value="SKP1/BTB/POZ_sf"/>
</dbReference>
<evidence type="ECO:0000256" key="4">
    <source>
        <dbReference type="PROSITE-ProRule" id="PRU00320"/>
    </source>
</evidence>
<dbReference type="GO" id="GO:0005634">
    <property type="term" value="C:nucleus"/>
    <property type="evidence" value="ECO:0007669"/>
    <property type="project" value="UniProtKB-SubCell"/>
</dbReference>
<accession>A0A182N2V4</accession>
<feature type="domain" description="BTB" evidence="6">
    <location>
        <begin position="34"/>
        <end position="100"/>
    </location>
</feature>
<feature type="compositionally biased region" description="Low complexity" evidence="5">
    <location>
        <begin position="304"/>
        <end position="324"/>
    </location>
</feature>
<keyword evidence="2 4" id="KW-0238">DNA-binding</keyword>
<feature type="compositionally biased region" description="Low complexity" evidence="5">
    <location>
        <begin position="584"/>
        <end position="607"/>
    </location>
</feature>
<dbReference type="GO" id="GO:0003677">
    <property type="term" value="F:DNA binding"/>
    <property type="evidence" value="ECO:0007669"/>
    <property type="project" value="UniProtKB-UniRule"/>
</dbReference>
<dbReference type="PANTHER" id="PTHR23110">
    <property type="entry name" value="BTB DOMAIN TRANSCRIPTION FACTOR"/>
    <property type="match status" value="1"/>
</dbReference>
<comment type="subcellular location">
    <subcellularLocation>
        <location evidence="1 4">Nucleus</location>
    </subcellularLocation>
</comment>
<dbReference type="STRING" id="7168.A0A182N2V4"/>
<feature type="region of interest" description="Disordered" evidence="5">
    <location>
        <begin position="755"/>
        <end position="842"/>
    </location>
</feature>
<dbReference type="Gene3D" id="1.10.10.60">
    <property type="entry name" value="Homeodomain-like"/>
    <property type="match status" value="1"/>
</dbReference>
<keyword evidence="3 4" id="KW-0539">Nucleus</keyword>
<sequence>MGSSEGQTYCLRWNNHKSNLVEILDALIKMECYVDCTIYVDDQVQFKAHRVVLAANSPYFQTILQDVPMDHCSILFPGVQEFEMRALLEYMYTGEVNVTQAQIPRIMKIAEQLEVKGLYDMADLKGRFDKMGDVDHLMRDRDPATTLLASNNNYSGKASSGSAGTSGAAAASASSSSAWKDAPPASSSSNSGGASSSSSSSHYPHHHHPHHQHQSSPVISTSTNISIAQSSSSSPPYSYKSPYSSLYSRSPGAVERDREREERTRDRSASFSHPASTSPHRIQSTSTSSVSAQIALQAQGASGAGNHHQSSAHQSSAGSSSAASAQPSTAAAAAALAAGWPGLGQTQLHSMLSSAYDSSTDMNPLKRKKLQSMSSMLRDTPILRNVLAQANPADSSQSTGGGGGSGAGASATTVATIQTIQGSMKSDPERPSSHHSNGSGYKSIKEPSHSPYADKSFDDDLLDSPHAFGGDARLASYVPHQQQKPEWKRYKQYTRTDILNAIECVRKGMSALQASRKFGVPSRTLYDKVKKLGITTGRPINRALKRSPSSGSSPASFPYGLSGASHMFGPGSGGPPHAGDHHQQLPSQSQQQDEEASQAAAAAAAAAAAMAHHEAGRMIKLEHGSHHGLPPTIPHPAAALLDPSFLQQALEARGGDIAGREALHAMAFAAAAHAAVNGMSTSPGTHGTARSPSPSVLMKYMRSVSMSSPEDDRHHAVPQRERDLAEGHPHRDDRHHHNGSDPAREVYARSRDLPMEQDSVDDGGSDCGERPPSGPEMAGEGQDDHVEDLSMGPKRDSEERRDPSVSPPPSTVVRAVHRSRSPSPLPPPPPQQQGVIVPAPGKLKEDYNIPIKREIIADSNAPSESS</sequence>
<dbReference type="GO" id="GO:0006357">
    <property type="term" value="P:regulation of transcription by RNA polymerase II"/>
    <property type="evidence" value="ECO:0007669"/>
    <property type="project" value="TreeGrafter"/>
</dbReference>
<feature type="compositionally biased region" description="Polar residues" evidence="5">
    <location>
        <begin position="269"/>
        <end position="300"/>
    </location>
</feature>
<dbReference type="InterPro" id="IPR007889">
    <property type="entry name" value="HTH_Psq"/>
</dbReference>
<dbReference type="VEuPathDB" id="VectorBase:ADIR001966"/>
<dbReference type="CDD" id="cd18315">
    <property type="entry name" value="BTB_POZ_BAB-like"/>
    <property type="match status" value="1"/>
</dbReference>
<dbReference type="SMART" id="SM00225">
    <property type="entry name" value="BTB"/>
    <property type="match status" value="1"/>
</dbReference>
<feature type="domain" description="HTH psq-type" evidence="7">
    <location>
        <begin position="484"/>
        <end position="535"/>
    </location>
</feature>
<feature type="region of interest" description="Disordered" evidence="5">
    <location>
        <begin position="422"/>
        <end position="464"/>
    </location>
</feature>
<reference evidence="8" key="2">
    <citation type="submission" date="2020-05" db="UniProtKB">
        <authorList>
            <consortium name="EnsemblMetazoa"/>
        </authorList>
    </citation>
    <scope>IDENTIFICATION</scope>
    <source>
        <strain evidence="8">WRAIR2</strain>
    </source>
</reference>
<evidence type="ECO:0000256" key="3">
    <source>
        <dbReference type="ARBA" id="ARBA00023242"/>
    </source>
</evidence>
<feature type="compositionally biased region" description="Polar residues" evidence="5">
    <location>
        <begin position="218"/>
        <end position="229"/>
    </location>
</feature>
<feature type="compositionally biased region" description="Low complexity" evidence="5">
    <location>
        <begin position="155"/>
        <end position="202"/>
    </location>
</feature>
<protein>
    <recommendedName>
        <fullName evidence="10">BTB domain-containing protein</fullName>
    </recommendedName>
</protein>
<evidence type="ECO:0000313" key="8">
    <source>
        <dbReference type="EnsemblMetazoa" id="ADIR001966-PA"/>
    </source>
</evidence>
<feature type="compositionally biased region" description="Basic residues" evidence="5">
    <location>
        <begin position="203"/>
        <end position="213"/>
    </location>
</feature>
<dbReference type="PROSITE" id="PS50960">
    <property type="entry name" value="HTH_PSQ"/>
    <property type="match status" value="1"/>
</dbReference>
<dbReference type="SUPFAM" id="SSF46689">
    <property type="entry name" value="Homeodomain-like"/>
    <property type="match status" value="1"/>
</dbReference>
<dbReference type="Proteomes" id="UP000075884">
    <property type="component" value="Unassembled WGS sequence"/>
</dbReference>
<dbReference type="PANTHER" id="PTHR23110:SF105">
    <property type="entry name" value="RIBBON, ISOFORM C"/>
    <property type="match status" value="1"/>
</dbReference>
<organism evidence="8 9">
    <name type="scientific">Anopheles dirus</name>
    <dbReference type="NCBI Taxonomy" id="7168"/>
    <lineage>
        <taxon>Eukaryota</taxon>
        <taxon>Metazoa</taxon>
        <taxon>Ecdysozoa</taxon>
        <taxon>Arthropoda</taxon>
        <taxon>Hexapoda</taxon>
        <taxon>Insecta</taxon>
        <taxon>Pterygota</taxon>
        <taxon>Neoptera</taxon>
        <taxon>Endopterygota</taxon>
        <taxon>Diptera</taxon>
        <taxon>Nematocera</taxon>
        <taxon>Culicoidea</taxon>
        <taxon>Culicidae</taxon>
        <taxon>Anophelinae</taxon>
        <taxon>Anopheles</taxon>
    </lineage>
</organism>
<feature type="compositionally biased region" description="Low complexity" evidence="5">
    <location>
        <begin position="547"/>
        <end position="558"/>
    </location>
</feature>
<reference evidence="9" key="1">
    <citation type="submission" date="2013-03" db="EMBL/GenBank/DDBJ databases">
        <title>The Genome Sequence of Anopheles dirus WRAIR2.</title>
        <authorList>
            <consortium name="The Broad Institute Genomics Platform"/>
            <person name="Neafsey D.E."/>
            <person name="Walton C."/>
            <person name="Walker B."/>
            <person name="Young S.K."/>
            <person name="Zeng Q."/>
            <person name="Gargeya S."/>
            <person name="Fitzgerald M."/>
            <person name="Haas B."/>
            <person name="Abouelleil A."/>
            <person name="Allen A.W."/>
            <person name="Alvarado L."/>
            <person name="Arachchi H.M."/>
            <person name="Berlin A.M."/>
            <person name="Chapman S.B."/>
            <person name="Gainer-Dewar J."/>
            <person name="Goldberg J."/>
            <person name="Griggs A."/>
            <person name="Gujja S."/>
            <person name="Hansen M."/>
            <person name="Howarth C."/>
            <person name="Imamovic A."/>
            <person name="Ireland A."/>
            <person name="Larimer J."/>
            <person name="McCowan C."/>
            <person name="Murphy C."/>
            <person name="Pearson M."/>
            <person name="Poon T.W."/>
            <person name="Priest M."/>
            <person name="Roberts A."/>
            <person name="Saif S."/>
            <person name="Shea T."/>
            <person name="Sisk P."/>
            <person name="Sykes S."/>
            <person name="Wortman J."/>
            <person name="Nusbaum C."/>
            <person name="Birren B."/>
        </authorList>
    </citation>
    <scope>NUCLEOTIDE SEQUENCE [LARGE SCALE GENOMIC DNA]</scope>
    <source>
        <strain evidence="9">WRAIR2</strain>
    </source>
</reference>
<feature type="region of interest" description="Disordered" evidence="5">
    <location>
        <begin position="391"/>
        <end position="410"/>
    </location>
</feature>
<evidence type="ECO:0008006" key="10">
    <source>
        <dbReference type="Google" id="ProtNLM"/>
    </source>
</evidence>
<dbReference type="EnsemblMetazoa" id="ADIR001966-RA">
    <property type="protein sequence ID" value="ADIR001966-PA"/>
    <property type="gene ID" value="ADIR001966"/>
</dbReference>
<evidence type="ECO:0000256" key="5">
    <source>
        <dbReference type="SAM" id="MobiDB-lite"/>
    </source>
</evidence>
<dbReference type="InterPro" id="IPR051095">
    <property type="entry name" value="Dros_DevTransReg"/>
</dbReference>
<feature type="compositionally biased region" description="Basic and acidic residues" evidence="5">
    <location>
        <begin position="710"/>
        <end position="732"/>
    </location>
</feature>
<dbReference type="Pfam" id="PF05225">
    <property type="entry name" value="HTH_psq"/>
    <property type="match status" value="1"/>
</dbReference>
<dbReference type="SUPFAM" id="SSF54695">
    <property type="entry name" value="POZ domain"/>
    <property type="match status" value="1"/>
</dbReference>
<feature type="region of interest" description="Disordered" evidence="5">
    <location>
        <begin position="537"/>
        <end position="607"/>
    </location>
</feature>
<dbReference type="InterPro" id="IPR000210">
    <property type="entry name" value="BTB/POZ_dom"/>
</dbReference>
<dbReference type="AlphaFoldDB" id="A0A182N2V4"/>
<feature type="compositionally biased region" description="Basic and acidic residues" evidence="5">
    <location>
        <begin position="782"/>
        <end position="803"/>
    </location>
</feature>